<dbReference type="SUPFAM" id="SSF54768">
    <property type="entry name" value="dsRNA-binding domain-like"/>
    <property type="match status" value="1"/>
</dbReference>
<keyword evidence="1" id="KW-0694">RNA-binding</keyword>
<protein>
    <submittedName>
        <fullName evidence="3">Double-stranded RNA binding motif</fullName>
    </submittedName>
</protein>
<dbReference type="EMBL" id="MK500495">
    <property type="protein sequence ID" value="QBK90629.1"/>
    <property type="molecule type" value="Genomic_DNA"/>
</dbReference>
<dbReference type="InterPro" id="IPR014720">
    <property type="entry name" value="dsRBD_dom"/>
</dbReference>
<dbReference type="Gene3D" id="3.30.160.20">
    <property type="match status" value="1"/>
</dbReference>
<evidence type="ECO:0000313" key="3">
    <source>
        <dbReference type="EMBL" id="QBK90629.1"/>
    </source>
</evidence>
<evidence type="ECO:0000256" key="1">
    <source>
        <dbReference type="PROSITE-ProRule" id="PRU00266"/>
    </source>
</evidence>
<organism evidence="3">
    <name type="scientific">Pithovirus LCPAC104</name>
    <dbReference type="NCBI Taxonomy" id="2506589"/>
    <lineage>
        <taxon>Viruses</taxon>
        <taxon>Pithoviruses</taxon>
    </lineage>
</organism>
<accession>A0A481Z678</accession>
<dbReference type="CDD" id="cd10845">
    <property type="entry name" value="DSRM_RNAse_III_family"/>
    <property type="match status" value="1"/>
</dbReference>
<evidence type="ECO:0000259" key="2">
    <source>
        <dbReference type="PROSITE" id="PS50137"/>
    </source>
</evidence>
<dbReference type="PROSITE" id="PS50137">
    <property type="entry name" value="DS_RBD"/>
    <property type="match status" value="1"/>
</dbReference>
<reference evidence="3" key="1">
    <citation type="journal article" date="2019" name="MBio">
        <title>Virus Genomes from Deep Sea Sediments Expand the Ocean Megavirome and Support Independent Origins of Viral Gigantism.</title>
        <authorList>
            <person name="Backstrom D."/>
            <person name="Yutin N."/>
            <person name="Jorgensen S.L."/>
            <person name="Dharamshi J."/>
            <person name="Homa F."/>
            <person name="Zaremba-Niedwiedzka K."/>
            <person name="Spang A."/>
            <person name="Wolf Y.I."/>
            <person name="Koonin E.V."/>
            <person name="Ettema T.J."/>
        </authorList>
    </citation>
    <scope>NUCLEOTIDE SEQUENCE</scope>
</reference>
<proteinExistence type="predicted"/>
<gene>
    <name evidence="3" type="ORF">LCPAC104_01260</name>
</gene>
<dbReference type="Pfam" id="PF00035">
    <property type="entry name" value="dsrm"/>
    <property type="match status" value="1"/>
</dbReference>
<name>A0A481Z678_9VIRU</name>
<feature type="domain" description="DRBM" evidence="2">
    <location>
        <begin position="14"/>
        <end position="87"/>
    </location>
</feature>
<dbReference type="GO" id="GO:0003723">
    <property type="term" value="F:RNA binding"/>
    <property type="evidence" value="ECO:0007669"/>
    <property type="project" value="UniProtKB-UniRule"/>
</dbReference>
<sequence>MKIFIFCILNIKMDNKSKLNIYCQQNKIPTPEYEISNPEGKSHSPIFKWIKISTKGVIDDFIIYGDFKNKKDAEYKCAELFLEKIKKNENINNYKDDILLIYQTI</sequence>
<dbReference type="SMART" id="SM00358">
    <property type="entry name" value="DSRM"/>
    <property type="match status" value="1"/>
</dbReference>